<keyword evidence="8" id="KW-1185">Reference proteome</keyword>
<evidence type="ECO:0000256" key="1">
    <source>
        <dbReference type="ARBA" id="ARBA00022737"/>
    </source>
</evidence>
<dbReference type="InterPro" id="IPR000859">
    <property type="entry name" value="CUB_dom"/>
</dbReference>
<dbReference type="PROSITE" id="PS50825">
    <property type="entry name" value="HYR"/>
    <property type="match status" value="4"/>
</dbReference>
<dbReference type="PANTHER" id="PTHR24273:SF32">
    <property type="entry name" value="HYALIN"/>
    <property type="match status" value="1"/>
</dbReference>
<feature type="domain" description="HYR" evidence="6">
    <location>
        <begin position="135"/>
        <end position="213"/>
    </location>
</feature>
<feature type="transmembrane region" description="Helical" evidence="4">
    <location>
        <begin position="517"/>
        <end position="537"/>
    </location>
</feature>
<dbReference type="SUPFAM" id="SSF49854">
    <property type="entry name" value="Spermadhesin, CUB domain"/>
    <property type="match status" value="1"/>
</dbReference>
<evidence type="ECO:0008006" key="9">
    <source>
        <dbReference type="Google" id="ProtNLM"/>
    </source>
</evidence>
<dbReference type="InParanoid" id="A0A7M7NCH8"/>
<dbReference type="GeneID" id="752075"/>
<keyword evidence="4" id="KW-0472">Membrane</keyword>
<protein>
    <recommendedName>
        <fullName evidence="9">HYR domain-containing protein</fullName>
    </recommendedName>
</protein>
<proteinExistence type="predicted"/>
<evidence type="ECO:0000313" key="8">
    <source>
        <dbReference type="Proteomes" id="UP000007110"/>
    </source>
</evidence>
<dbReference type="PROSITE" id="PS01180">
    <property type="entry name" value="CUB"/>
    <property type="match status" value="1"/>
</dbReference>
<feature type="domain" description="HYR" evidence="6">
    <location>
        <begin position="216"/>
        <end position="305"/>
    </location>
</feature>
<keyword evidence="4" id="KW-0812">Transmembrane</keyword>
<dbReference type="OrthoDB" id="5967416at2759"/>
<dbReference type="CDD" id="cd00041">
    <property type="entry name" value="CUB"/>
    <property type="match status" value="1"/>
</dbReference>
<evidence type="ECO:0000256" key="4">
    <source>
        <dbReference type="SAM" id="Phobius"/>
    </source>
</evidence>
<keyword evidence="1" id="KW-0677">Repeat</keyword>
<name>A0A7M7NCH8_STRPU</name>
<dbReference type="InterPro" id="IPR035914">
    <property type="entry name" value="Sperma_CUB_dom_sf"/>
</dbReference>
<dbReference type="Pfam" id="PF02494">
    <property type="entry name" value="HYR"/>
    <property type="match status" value="3"/>
</dbReference>
<evidence type="ECO:0000259" key="6">
    <source>
        <dbReference type="PROSITE" id="PS50825"/>
    </source>
</evidence>
<reference evidence="7" key="2">
    <citation type="submission" date="2021-01" db="UniProtKB">
        <authorList>
            <consortium name="EnsemblMetazoa"/>
        </authorList>
    </citation>
    <scope>IDENTIFICATION</scope>
</reference>
<dbReference type="InterPro" id="IPR003410">
    <property type="entry name" value="HYR_dom"/>
</dbReference>
<dbReference type="Gene3D" id="2.60.120.290">
    <property type="entry name" value="Spermadhesin, CUB domain"/>
    <property type="match status" value="1"/>
</dbReference>
<feature type="domain" description="HYR" evidence="6">
    <location>
        <begin position="335"/>
        <end position="419"/>
    </location>
</feature>
<dbReference type="EnsemblMetazoa" id="XM_030977655">
    <property type="protein sequence ID" value="XP_030833515"/>
    <property type="gene ID" value="LOC752075"/>
</dbReference>
<dbReference type="Pfam" id="PF00431">
    <property type="entry name" value="CUB"/>
    <property type="match status" value="1"/>
</dbReference>
<feature type="domain" description="CUB" evidence="5">
    <location>
        <begin position="7"/>
        <end position="135"/>
    </location>
</feature>
<evidence type="ECO:0000259" key="5">
    <source>
        <dbReference type="PROSITE" id="PS01180"/>
    </source>
</evidence>
<evidence type="ECO:0000256" key="2">
    <source>
        <dbReference type="ARBA" id="ARBA00023157"/>
    </source>
</evidence>
<dbReference type="KEGG" id="spu:752075"/>
<evidence type="ECO:0000256" key="3">
    <source>
        <dbReference type="PROSITE-ProRule" id="PRU00059"/>
    </source>
</evidence>
<feature type="domain" description="HYR" evidence="6">
    <location>
        <begin position="421"/>
        <end position="500"/>
    </location>
</feature>
<comment type="caution">
    <text evidence="3">Lacks conserved residue(s) required for the propagation of feature annotation.</text>
</comment>
<dbReference type="AlphaFoldDB" id="A0A7M7NCH8"/>
<reference evidence="8" key="1">
    <citation type="submission" date="2015-02" db="EMBL/GenBank/DDBJ databases">
        <title>Genome sequencing for Strongylocentrotus purpuratus.</title>
        <authorList>
            <person name="Murali S."/>
            <person name="Liu Y."/>
            <person name="Vee V."/>
            <person name="English A."/>
            <person name="Wang M."/>
            <person name="Skinner E."/>
            <person name="Han Y."/>
            <person name="Muzny D.M."/>
            <person name="Worley K.C."/>
            <person name="Gibbs R.A."/>
        </authorList>
    </citation>
    <scope>NUCLEOTIDE SEQUENCE</scope>
</reference>
<keyword evidence="4" id="KW-1133">Transmembrane helix</keyword>
<dbReference type="OMA" id="TRIMFTF"/>
<dbReference type="PANTHER" id="PTHR24273">
    <property type="entry name" value="FI04643P-RELATED"/>
    <property type="match status" value="1"/>
</dbReference>
<sequence>MSASAKVAKDITATNLLVRCRSGKFKSPSYPNPYVARDRILYLLFIPGATRIMFTFNDPFEVEEFKDELTVGPGLVVDFNLDLREEIIPERQVHFFSGNIVPKNFSLDDTDSAWLYFTTDKSVENAGFQVIWTSADLSPPVIVCPQDITVGASAGLQNASVTWVEPKASGPVFVQSKYDSGHLFDIGRHAVIYTATDEAGNEGQCFFYVTVEDSDSDTNLAPVISGCPTSRIPSMYNTSLLATESLPVFFDPPNATNPANTSDIEGMSSQTPGDLFDHGLHLVVYMFWNSDGFEADCVIPIQVQEVDFCASGPCDPIREICHQTPTNFYCFVIEADFTKPEIFECPDDIHVFVAPWELFVSVNWTAPTATDDSGRVILESSETSGALFSTRGIPVPVTYEAKDMNNKSASCSFTVTVTADITGPTLSCPSDIMLPLNGSSARTVTWSEVTAHDPSGPVTIIQNYHPNASFPSESTTAVVYVASDRYGNINFCSFIVTIADRSSPQPLSSGFPMEGTITIIVVIGIIILVAMMIMFLLKTRKDRTKEYQSKEDQSKDDQIEE</sequence>
<evidence type="ECO:0000313" key="7">
    <source>
        <dbReference type="EnsemblMetazoa" id="XP_030833515"/>
    </source>
</evidence>
<organism evidence="7 8">
    <name type="scientific">Strongylocentrotus purpuratus</name>
    <name type="common">Purple sea urchin</name>
    <dbReference type="NCBI Taxonomy" id="7668"/>
    <lineage>
        <taxon>Eukaryota</taxon>
        <taxon>Metazoa</taxon>
        <taxon>Echinodermata</taxon>
        <taxon>Eleutherozoa</taxon>
        <taxon>Echinozoa</taxon>
        <taxon>Echinoidea</taxon>
        <taxon>Euechinoidea</taxon>
        <taxon>Echinacea</taxon>
        <taxon>Camarodonta</taxon>
        <taxon>Echinidea</taxon>
        <taxon>Strongylocentrotidae</taxon>
        <taxon>Strongylocentrotus</taxon>
    </lineage>
</organism>
<accession>A0A7M7NCH8</accession>
<dbReference type="Proteomes" id="UP000007110">
    <property type="component" value="Unassembled WGS sequence"/>
</dbReference>
<dbReference type="RefSeq" id="XP_030833515.1">
    <property type="nucleotide sequence ID" value="XM_030977655.1"/>
</dbReference>
<keyword evidence="2" id="KW-1015">Disulfide bond</keyword>